<evidence type="ECO:0000313" key="3">
    <source>
        <dbReference type="RefSeq" id="XP_031552873.1"/>
    </source>
</evidence>
<dbReference type="InterPro" id="IPR006015">
    <property type="entry name" value="Universal_stress_UspA"/>
</dbReference>
<dbReference type="CDD" id="cd23659">
    <property type="entry name" value="USP_At3g01520-like"/>
    <property type="match status" value="1"/>
</dbReference>
<organism evidence="2 3">
    <name type="scientific">Actinia tenebrosa</name>
    <name type="common">Australian red waratah sea anemone</name>
    <dbReference type="NCBI Taxonomy" id="6105"/>
    <lineage>
        <taxon>Eukaryota</taxon>
        <taxon>Metazoa</taxon>
        <taxon>Cnidaria</taxon>
        <taxon>Anthozoa</taxon>
        <taxon>Hexacorallia</taxon>
        <taxon>Actiniaria</taxon>
        <taxon>Actiniidae</taxon>
        <taxon>Actinia</taxon>
    </lineage>
</organism>
<keyword evidence="2" id="KW-1185">Reference proteome</keyword>
<dbReference type="InParanoid" id="A0A6P8HCS3"/>
<reference evidence="3" key="1">
    <citation type="submission" date="2025-08" db="UniProtKB">
        <authorList>
            <consortium name="RefSeq"/>
        </authorList>
    </citation>
    <scope>IDENTIFICATION</scope>
    <source>
        <tissue evidence="3">Tentacle</tissue>
    </source>
</reference>
<dbReference type="InterPro" id="IPR014729">
    <property type="entry name" value="Rossmann-like_a/b/a_fold"/>
</dbReference>
<dbReference type="OrthoDB" id="843225at2759"/>
<dbReference type="PANTHER" id="PTHR46989">
    <property type="entry name" value="USP DOMAIN-CONTAINING PROTEIN"/>
    <property type="match status" value="1"/>
</dbReference>
<dbReference type="GeneID" id="116290038"/>
<dbReference type="PRINTS" id="PR01438">
    <property type="entry name" value="UNVRSLSTRESS"/>
</dbReference>
<name>A0A6P8HCS3_ACTTE</name>
<dbReference type="AlphaFoldDB" id="A0A6P8HCS3"/>
<dbReference type="PANTHER" id="PTHR46989:SF3">
    <property type="entry name" value="USPA DOMAIN-CONTAINING PROTEIN"/>
    <property type="match status" value="1"/>
</dbReference>
<dbReference type="Gene3D" id="3.40.50.620">
    <property type="entry name" value="HUPs"/>
    <property type="match status" value="1"/>
</dbReference>
<gene>
    <name evidence="3" type="primary">LOC116290038</name>
</gene>
<dbReference type="KEGG" id="aten:116290038"/>
<proteinExistence type="predicted"/>
<evidence type="ECO:0000313" key="2">
    <source>
        <dbReference type="Proteomes" id="UP000515163"/>
    </source>
</evidence>
<dbReference type="RefSeq" id="XP_031552873.1">
    <property type="nucleotide sequence ID" value="XM_031697013.1"/>
</dbReference>
<accession>A0A6P8HCS3</accession>
<dbReference type="Proteomes" id="UP000515163">
    <property type="component" value="Unplaced"/>
</dbReference>
<dbReference type="SUPFAM" id="SSF52402">
    <property type="entry name" value="Adenine nucleotide alpha hydrolases-like"/>
    <property type="match status" value="1"/>
</dbReference>
<evidence type="ECO:0000259" key="1">
    <source>
        <dbReference type="Pfam" id="PF00582"/>
    </source>
</evidence>
<sequence length="159" mass="17586">MATGKTHKNTVLIPVDGSKNSIRAFEWYCSHVKEEGDKLVIVHAYTIPPMQAAKHSSVDFKNQLLEWHILIQKAEEKARSILKIFEEGCKKLKGSVSCRLMHAGGNPGEVIMKFVKDEGANLLIVGSRGMGVIRRTFLGSVSDYIVHHASIPVIVVPPK</sequence>
<dbReference type="Pfam" id="PF00582">
    <property type="entry name" value="Usp"/>
    <property type="match status" value="1"/>
</dbReference>
<dbReference type="InterPro" id="IPR006016">
    <property type="entry name" value="UspA"/>
</dbReference>
<feature type="domain" description="UspA" evidence="1">
    <location>
        <begin position="10"/>
        <end position="157"/>
    </location>
</feature>
<protein>
    <submittedName>
        <fullName evidence="3">Universal stress protein A-like protein</fullName>
    </submittedName>
</protein>